<dbReference type="Gene3D" id="3.40.605.10">
    <property type="entry name" value="Aldehyde Dehydrogenase, Chain A, domain 1"/>
    <property type="match status" value="1"/>
</dbReference>
<dbReference type="FunFam" id="3.40.605.10:FF:000007">
    <property type="entry name" value="NAD/NADP-dependent betaine aldehyde dehydrogenase"/>
    <property type="match status" value="1"/>
</dbReference>
<gene>
    <name evidence="6" type="ORF">UFOPK1392_02389</name>
</gene>
<feature type="domain" description="Aldehyde dehydrogenase" evidence="5">
    <location>
        <begin position="2"/>
        <end position="383"/>
    </location>
</feature>
<keyword evidence="2" id="KW-0058">Aromatic hydrocarbons catabolism</keyword>
<keyword evidence="3" id="KW-0560">Oxidoreductase</keyword>
<dbReference type="InterPro" id="IPR029510">
    <property type="entry name" value="Ald_DH_CS_GLU"/>
</dbReference>
<evidence type="ECO:0000256" key="1">
    <source>
        <dbReference type="ARBA" id="ARBA00009986"/>
    </source>
</evidence>
<dbReference type="EMBL" id="CAEMXZ010000179">
    <property type="protein sequence ID" value="CAB4324613.1"/>
    <property type="molecule type" value="Genomic_DNA"/>
</dbReference>
<dbReference type="AlphaFoldDB" id="A0A6J5YFR6"/>
<evidence type="ECO:0000256" key="2">
    <source>
        <dbReference type="ARBA" id="ARBA00022797"/>
    </source>
</evidence>
<dbReference type="GO" id="GO:0016620">
    <property type="term" value="F:oxidoreductase activity, acting on the aldehyde or oxo group of donors, NAD or NADP as acceptor"/>
    <property type="evidence" value="ECO:0007669"/>
    <property type="project" value="InterPro"/>
</dbReference>
<dbReference type="SUPFAM" id="SSF53720">
    <property type="entry name" value="ALDH-like"/>
    <property type="match status" value="1"/>
</dbReference>
<dbReference type="InterPro" id="IPR016162">
    <property type="entry name" value="Ald_DH_N"/>
</dbReference>
<dbReference type="InterPro" id="IPR016163">
    <property type="entry name" value="Ald_DH_C"/>
</dbReference>
<dbReference type="Gene3D" id="3.40.309.10">
    <property type="entry name" value="Aldehyde Dehydrogenase, Chain A, domain 2"/>
    <property type="match status" value="1"/>
</dbReference>
<proteinExistence type="inferred from homology"/>
<organism evidence="6">
    <name type="scientific">freshwater metagenome</name>
    <dbReference type="NCBI Taxonomy" id="449393"/>
    <lineage>
        <taxon>unclassified sequences</taxon>
        <taxon>metagenomes</taxon>
        <taxon>ecological metagenomes</taxon>
    </lineage>
</organism>
<evidence type="ECO:0000259" key="5">
    <source>
        <dbReference type="Pfam" id="PF00171"/>
    </source>
</evidence>
<dbReference type="PROSITE" id="PS00687">
    <property type="entry name" value="ALDEHYDE_DEHYDR_GLU"/>
    <property type="match status" value="1"/>
</dbReference>
<reference evidence="6" key="1">
    <citation type="submission" date="2020-05" db="EMBL/GenBank/DDBJ databases">
        <authorList>
            <person name="Chiriac C."/>
            <person name="Salcher M."/>
            <person name="Ghai R."/>
            <person name="Kavagutti S V."/>
        </authorList>
    </citation>
    <scope>NUCLEOTIDE SEQUENCE</scope>
</reference>
<name>A0A6J5YFR6_9ZZZZ</name>
<evidence type="ECO:0000313" key="6">
    <source>
        <dbReference type="EMBL" id="CAB4324613.1"/>
    </source>
</evidence>
<comment type="pathway">
    <text evidence="4">Aromatic compound metabolism; naphthalene degradation.</text>
</comment>
<dbReference type="PANTHER" id="PTHR11699">
    <property type="entry name" value="ALDEHYDE DEHYDROGENASE-RELATED"/>
    <property type="match status" value="1"/>
</dbReference>
<comment type="similarity">
    <text evidence="1">Belongs to the aldehyde dehydrogenase family.</text>
</comment>
<accession>A0A6J5YFR6</accession>
<protein>
    <submittedName>
        <fullName evidence="6">Unannotated protein</fullName>
    </submittedName>
</protein>
<dbReference type="InterPro" id="IPR016161">
    <property type="entry name" value="Ald_DH/histidinol_DH"/>
</dbReference>
<dbReference type="InterPro" id="IPR015590">
    <property type="entry name" value="Aldehyde_DH_dom"/>
</dbReference>
<evidence type="ECO:0000256" key="4">
    <source>
        <dbReference type="ARBA" id="ARBA00035632"/>
    </source>
</evidence>
<evidence type="ECO:0000256" key="3">
    <source>
        <dbReference type="ARBA" id="ARBA00023002"/>
    </source>
</evidence>
<dbReference type="FunFam" id="3.40.309.10:FF:000010">
    <property type="entry name" value="Gamma-aminobutyraldehyde dehydrogenase"/>
    <property type="match status" value="1"/>
</dbReference>
<dbReference type="Pfam" id="PF00171">
    <property type="entry name" value="Aldedh"/>
    <property type="match status" value="1"/>
</dbReference>
<sequence>MANVGKPLSIIDFEFDLTVDNLRFFAGAARTMETQAAGEYMEDHTSMLRRDPLGVVAGIAPWNYPLNMAVWKFGPALAAGNTFILKPSELTPLSALRLAELTEGILPAGVFNVVTGQGETAGDAIVRHPGIAMLSLTGDVNTGKLIARNAADTLKRVHLELGGKAPVVVFDDADVEAVIACLAETAYYNSGQDCTAPCRVIAGPKIYDALVSGLEAAVSALITGSPEDEATNVGPVISADQQARVAGMVSRAIDGGATLVTGGTTLDRPGYFYSPTVVAAPAQDSELVQREVFGPVISVQRFADDAQALAWANDVDYGLAASVWTSDVGRAMRMSRSMMFGTVWVNNHIPIISEMPHGGFKNSGYGKDMSRYAIEEYTELKHVMIKH</sequence>